<feature type="transmembrane region" description="Helical" evidence="1">
    <location>
        <begin position="5"/>
        <end position="23"/>
    </location>
</feature>
<accession>A0A0F9SQ67</accession>
<feature type="transmembrane region" description="Helical" evidence="1">
    <location>
        <begin position="60"/>
        <end position="78"/>
    </location>
</feature>
<reference evidence="2" key="1">
    <citation type="journal article" date="2015" name="Nature">
        <title>Complex archaea that bridge the gap between prokaryotes and eukaryotes.</title>
        <authorList>
            <person name="Spang A."/>
            <person name="Saw J.H."/>
            <person name="Jorgensen S.L."/>
            <person name="Zaremba-Niedzwiedzka K."/>
            <person name="Martijn J."/>
            <person name="Lind A.E."/>
            <person name="van Eijk R."/>
            <person name="Schleper C."/>
            <person name="Guy L."/>
            <person name="Ettema T.J."/>
        </authorList>
    </citation>
    <scope>NUCLEOTIDE SEQUENCE</scope>
</reference>
<dbReference type="AlphaFoldDB" id="A0A0F9SQ67"/>
<feature type="transmembrane region" description="Helical" evidence="1">
    <location>
        <begin position="35"/>
        <end position="53"/>
    </location>
</feature>
<comment type="caution">
    <text evidence="2">The sequence shown here is derived from an EMBL/GenBank/DDBJ whole genome shotgun (WGS) entry which is preliminary data.</text>
</comment>
<evidence type="ECO:0000313" key="2">
    <source>
        <dbReference type="EMBL" id="KKN31298.1"/>
    </source>
</evidence>
<name>A0A0F9SQ67_9ZZZZ</name>
<gene>
    <name evidence="2" type="ORF">LCGC14_0825440</name>
</gene>
<keyword evidence="1" id="KW-1133">Transmembrane helix</keyword>
<organism evidence="2">
    <name type="scientific">marine sediment metagenome</name>
    <dbReference type="NCBI Taxonomy" id="412755"/>
    <lineage>
        <taxon>unclassified sequences</taxon>
        <taxon>metagenomes</taxon>
        <taxon>ecological metagenomes</taxon>
    </lineage>
</organism>
<protein>
    <submittedName>
        <fullName evidence="2">Uncharacterized protein</fullName>
    </submittedName>
</protein>
<keyword evidence="1" id="KW-0472">Membrane</keyword>
<evidence type="ECO:0000256" key="1">
    <source>
        <dbReference type="SAM" id="Phobius"/>
    </source>
</evidence>
<sequence length="106" mass="12318">MSFKIFLRSFGVLAILLTLFPFIPVDHWSIRIFDFPHLQLTLLTLIALLTYFLRFDLRNAPDYLFVAALTGCFLFQSYKIYPYTAFANHEVLNASVNASKSLRIYT</sequence>
<proteinExistence type="predicted"/>
<feature type="non-terminal residue" evidence="2">
    <location>
        <position position="106"/>
    </location>
</feature>
<dbReference type="EMBL" id="LAZR01002341">
    <property type="protein sequence ID" value="KKN31298.1"/>
    <property type="molecule type" value="Genomic_DNA"/>
</dbReference>
<keyword evidence="1" id="KW-0812">Transmembrane</keyword>